<gene>
    <name evidence="2" type="ORF">MG293_020836</name>
</gene>
<dbReference type="EMBL" id="JAKZEL010000029">
    <property type="protein sequence ID" value="KAI4529162.1"/>
    <property type="molecule type" value="Genomic_DNA"/>
</dbReference>
<dbReference type="Proteomes" id="UP001214576">
    <property type="component" value="Unassembled WGS sequence"/>
</dbReference>
<feature type="region of interest" description="Disordered" evidence="1">
    <location>
        <begin position="1"/>
        <end position="28"/>
    </location>
</feature>
<proteinExistence type="predicted"/>
<name>A0AAD4TMH2_OVIAM</name>
<reference evidence="2" key="1">
    <citation type="submission" date="2022-03" db="EMBL/GenBank/DDBJ databases">
        <title>Genomic analyses of argali, domestic sheep and their hybrids provide insights into chromosomal evolution, heterosis and genetic basis of agronomic traits.</title>
        <authorList>
            <person name="Li M."/>
        </authorList>
    </citation>
    <scope>NUCLEOTIDE SEQUENCE</scope>
    <source>
        <strain evidence="2">CAU-MHL-2022a</strain>
        <tissue evidence="2">Skin</tissue>
    </source>
</reference>
<accession>A0AAD4TMH2</accession>
<evidence type="ECO:0000313" key="3">
    <source>
        <dbReference type="Proteomes" id="UP001214576"/>
    </source>
</evidence>
<protein>
    <submittedName>
        <fullName evidence="2">Uncharacterized protein</fullName>
    </submittedName>
</protein>
<feature type="region of interest" description="Disordered" evidence="1">
    <location>
        <begin position="143"/>
        <end position="173"/>
    </location>
</feature>
<organism evidence="2 3">
    <name type="scientific">Ovis ammon polii</name>
    <dbReference type="NCBI Taxonomy" id="230172"/>
    <lineage>
        <taxon>Eukaryota</taxon>
        <taxon>Metazoa</taxon>
        <taxon>Chordata</taxon>
        <taxon>Craniata</taxon>
        <taxon>Vertebrata</taxon>
        <taxon>Euteleostomi</taxon>
        <taxon>Mammalia</taxon>
        <taxon>Eutheria</taxon>
        <taxon>Laurasiatheria</taxon>
        <taxon>Artiodactyla</taxon>
        <taxon>Ruminantia</taxon>
        <taxon>Pecora</taxon>
        <taxon>Bovidae</taxon>
        <taxon>Caprinae</taxon>
        <taxon>Ovis</taxon>
    </lineage>
</organism>
<keyword evidence="3" id="KW-1185">Reference proteome</keyword>
<dbReference type="AlphaFoldDB" id="A0AAD4TMH2"/>
<dbReference type="InterPro" id="IPR037231">
    <property type="entry name" value="NAP-like_sf"/>
</dbReference>
<comment type="caution">
    <text evidence="2">The sequence shown here is derived from an EMBL/GenBank/DDBJ whole genome shotgun (WGS) entry which is preliminary data.</text>
</comment>
<feature type="compositionally biased region" description="Basic and acidic residues" evidence="1">
    <location>
        <begin position="1"/>
        <end position="14"/>
    </location>
</feature>
<evidence type="ECO:0000313" key="2">
    <source>
        <dbReference type="EMBL" id="KAI4529162.1"/>
    </source>
</evidence>
<feature type="compositionally biased region" description="Acidic residues" evidence="1">
    <location>
        <begin position="18"/>
        <end position="28"/>
    </location>
</feature>
<dbReference type="SUPFAM" id="SSF143113">
    <property type="entry name" value="NAP-like"/>
    <property type="match status" value="1"/>
</dbReference>
<evidence type="ECO:0000256" key="1">
    <source>
        <dbReference type="SAM" id="MobiDB-lite"/>
    </source>
</evidence>
<feature type="compositionally biased region" description="Basic and acidic residues" evidence="1">
    <location>
        <begin position="154"/>
        <end position="164"/>
    </location>
</feature>
<sequence length="261" mass="28904">MNMKKETVFKERGQAELNETDTLDPEDDDKIQFKDLAAWGHGQSQEECERQLEECGSILGPWTFLVVIPDAQGDGAPWPVLVMLCMAGMLQPPVVTPGEHATLFKVEAGEDGETQLDAVVAGTGWGFQLLAEDIIEDVEVVADEEQQQGSSQELEEKTVEEQSQERPGGPSELPALDVLQALATPQVELSSELEKNLRAYVWFMCKSHHRRKHDLAQKNAIIQGIPDFWAKMGIGDITPLQPICSGTLNREHQLQAGHQEP</sequence>